<comment type="caution">
    <text evidence="1">The sequence shown here is derived from an EMBL/GenBank/DDBJ whole genome shotgun (WGS) entry which is preliminary data.</text>
</comment>
<dbReference type="EMBL" id="JAUNZN010000007">
    <property type="protein sequence ID" value="KAK4819020.1"/>
    <property type="molecule type" value="Genomic_DNA"/>
</dbReference>
<sequence>MRPSNQFLIHRTVYPSNPSLSNSEKDVVGDHIKGFTEVQIDNILCQSCSSGQYAFFGLPFLADIPFSSSRTLAFLTPSLHNWAVSLYFSQDTCPCFHCLCISFLPFSLTRRSRLIHAGLFPSFPDFLHLGIKSSCALWKASLKICQLCSAPLSLRAVSQGVLLTNSLMSWKFAFLRFRDCELHQCMITAAQAASNLDVTDELTCVGDQQVQYCIPSEKVSKEHNHNKDNAIRTTASRNWQGFLTVQWLSEMVEPAICDMKTQSGEANDLE</sequence>
<feature type="non-terminal residue" evidence="1">
    <location>
        <position position="270"/>
    </location>
</feature>
<evidence type="ECO:0000313" key="1">
    <source>
        <dbReference type="EMBL" id="KAK4819020.1"/>
    </source>
</evidence>
<keyword evidence="2" id="KW-1185">Reference proteome</keyword>
<proteinExistence type="predicted"/>
<gene>
    <name evidence="1" type="ORF">QYF61_024136</name>
</gene>
<reference evidence="1 2" key="1">
    <citation type="journal article" date="2023" name="J. Hered.">
        <title>Chromosome-level genome of the wood stork (Mycteria americana) provides insight into avian chromosome evolution.</title>
        <authorList>
            <person name="Flamio R. Jr."/>
            <person name="Ramstad K.M."/>
        </authorList>
    </citation>
    <scope>NUCLEOTIDE SEQUENCE [LARGE SCALE GENOMIC DNA]</scope>
    <source>
        <strain evidence="1">JAX WOST 10</strain>
    </source>
</reference>
<dbReference type="Proteomes" id="UP001333110">
    <property type="component" value="Unassembled WGS sequence"/>
</dbReference>
<name>A0AAN7RWC7_MYCAM</name>
<dbReference type="AlphaFoldDB" id="A0AAN7RWC7"/>
<evidence type="ECO:0000313" key="2">
    <source>
        <dbReference type="Proteomes" id="UP001333110"/>
    </source>
</evidence>
<organism evidence="1 2">
    <name type="scientific">Mycteria americana</name>
    <name type="common">Wood stork</name>
    <dbReference type="NCBI Taxonomy" id="33587"/>
    <lineage>
        <taxon>Eukaryota</taxon>
        <taxon>Metazoa</taxon>
        <taxon>Chordata</taxon>
        <taxon>Craniata</taxon>
        <taxon>Vertebrata</taxon>
        <taxon>Euteleostomi</taxon>
        <taxon>Archelosauria</taxon>
        <taxon>Archosauria</taxon>
        <taxon>Dinosauria</taxon>
        <taxon>Saurischia</taxon>
        <taxon>Theropoda</taxon>
        <taxon>Coelurosauria</taxon>
        <taxon>Aves</taxon>
        <taxon>Neognathae</taxon>
        <taxon>Neoaves</taxon>
        <taxon>Aequornithes</taxon>
        <taxon>Ciconiiformes</taxon>
        <taxon>Ciconiidae</taxon>
        <taxon>Mycteria</taxon>
    </lineage>
</organism>
<protein>
    <submittedName>
        <fullName evidence="1">Uncharacterized protein</fullName>
    </submittedName>
</protein>
<accession>A0AAN7RWC7</accession>